<evidence type="ECO:0000256" key="1">
    <source>
        <dbReference type="ARBA" id="ARBA00004496"/>
    </source>
</evidence>
<proteinExistence type="predicted"/>
<feature type="region of interest" description="Disordered" evidence="3">
    <location>
        <begin position="596"/>
        <end position="649"/>
    </location>
</feature>
<dbReference type="GO" id="GO:0051087">
    <property type="term" value="F:protein-folding chaperone binding"/>
    <property type="evidence" value="ECO:0007669"/>
    <property type="project" value="TreeGrafter"/>
</dbReference>
<evidence type="ECO:0000313" key="6">
    <source>
        <dbReference type="Proteomes" id="UP000494256"/>
    </source>
</evidence>
<organism evidence="5 6">
    <name type="scientific">Arctia plantaginis</name>
    <name type="common">Wood tiger moth</name>
    <name type="synonym">Phalaena plantaginis</name>
    <dbReference type="NCBI Taxonomy" id="874455"/>
    <lineage>
        <taxon>Eukaryota</taxon>
        <taxon>Metazoa</taxon>
        <taxon>Ecdysozoa</taxon>
        <taxon>Arthropoda</taxon>
        <taxon>Hexapoda</taxon>
        <taxon>Insecta</taxon>
        <taxon>Pterygota</taxon>
        <taxon>Neoptera</taxon>
        <taxon>Endopterygota</taxon>
        <taxon>Lepidoptera</taxon>
        <taxon>Glossata</taxon>
        <taxon>Ditrysia</taxon>
        <taxon>Noctuoidea</taxon>
        <taxon>Erebidae</taxon>
        <taxon>Arctiinae</taxon>
        <taxon>Arctia</taxon>
    </lineage>
</organism>
<dbReference type="OrthoDB" id="427410at2759"/>
<dbReference type="Pfam" id="PF14637">
    <property type="entry name" value="FNIP_M"/>
    <property type="match status" value="1"/>
</dbReference>
<dbReference type="GO" id="GO:0042030">
    <property type="term" value="F:ATPase inhibitor activity"/>
    <property type="evidence" value="ECO:0007669"/>
    <property type="project" value="TreeGrafter"/>
</dbReference>
<feature type="compositionally biased region" description="Low complexity" evidence="3">
    <location>
        <begin position="597"/>
        <end position="611"/>
    </location>
</feature>
<feature type="compositionally biased region" description="Low complexity" evidence="3">
    <location>
        <begin position="631"/>
        <end position="643"/>
    </location>
</feature>
<comment type="subcellular location">
    <subcellularLocation>
        <location evidence="1">Cytoplasm</location>
    </subcellularLocation>
</comment>
<gene>
    <name evidence="5" type="ORF">APLA_LOCUS10218</name>
</gene>
<dbReference type="InterPro" id="IPR028085">
    <property type="entry name" value="FNIP_mid_dom"/>
</dbReference>
<dbReference type="Pfam" id="PF14638">
    <property type="entry name" value="FNIP_C"/>
    <property type="match status" value="1"/>
</dbReference>
<dbReference type="GO" id="GO:0005737">
    <property type="term" value="C:cytoplasm"/>
    <property type="evidence" value="ECO:0007669"/>
    <property type="project" value="UniProtKB-SubCell"/>
</dbReference>
<dbReference type="Proteomes" id="UP000494256">
    <property type="component" value="Unassembled WGS sequence"/>
</dbReference>
<reference evidence="5 6" key="1">
    <citation type="submission" date="2020-04" db="EMBL/GenBank/DDBJ databases">
        <authorList>
            <person name="Wallbank WR R."/>
            <person name="Pardo Diaz C."/>
            <person name="Kozak K."/>
            <person name="Martin S."/>
            <person name="Jiggins C."/>
            <person name="Moest M."/>
            <person name="Warren A I."/>
            <person name="Byers J.R.P. K."/>
            <person name="Montejo-Kovacevich G."/>
            <person name="Yen C E."/>
        </authorList>
    </citation>
    <scope>NUCLEOTIDE SEQUENCE [LARGE SCALE GENOMIC DNA]</scope>
</reference>
<feature type="domain" description="UDENN FNIP1/2-type" evidence="4">
    <location>
        <begin position="28"/>
        <end position="1068"/>
    </location>
</feature>
<name>A0A8S1AEH9_ARCPL</name>
<feature type="compositionally biased region" description="Polar residues" evidence="3">
    <location>
        <begin position="157"/>
        <end position="167"/>
    </location>
</feature>
<dbReference type="InterPro" id="IPR037545">
    <property type="entry name" value="DENN_FNIP1/2"/>
</dbReference>
<feature type="region of interest" description="Disordered" evidence="3">
    <location>
        <begin position="263"/>
        <end position="290"/>
    </location>
</feature>
<evidence type="ECO:0000256" key="3">
    <source>
        <dbReference type="SAM" id="MobiDB-lite"/>
    </source>
</evidence>
<dbReference type="PANTHER" id="PTHR21634:SF9">
    <property type="entry name" value="RE13835P"/>
    <property type="match status" value="1"/>
</dbReference>
<accession>A0A8S1AEH9</accession>
<dbReference type="Pfam" id="PF14636">
    <property type="entry name" value="FNIP_N"/>
    <property type="match status" value="1"/>
</dbReference>
<evidence type="ECO:0000313" key="5">
    <source>
        <dbReference type="EMBL" id="CAB3243084.1"/>
    </source>
</evidence>
<evidence type="ECO:0000259" key="4">
    <source>
        <dbReference type="PROSITE" id="PS51836"/>
    </source>
</evidence>
<comment type="caution">
    <text evidence="5">The sequence shown here is derived from an EMBL/GenBank/DDBJ whole genome shotgun (WGS) entry which is preliminary data.</text>
</comment>
<protein>
    <recommendedName>
        <fullName evidence="4">UDENN FNIP1/2-type domain-containing protein</fullName>
    </recommendedName>
</protein>
<dbReference type="PANTHER" id="PTHR21634">
    <property type="entry name" value="RE13835P"/>
    <property type="match status" value="1"/>
</dbReference>
<evidence type="ECO:0000256" key="2">
    <source>
        <dbReference type="ARBA" id="ARBA00022490"/>
    </source>
</evidence>
<dbReference type="PROSITE" id="PS51836">
    <property type="entry name" value="DENN_FNIP12"/>
    <property type="match status" value="1"/>
</dbReference>
<sequence>MALFDKLFSLKRKLDDRELQNRNRSCQINPEQVRLLLFKECDQRGRKLLFDSSTILKVPALQNDRPNVKQRVEVPSIVEVSESYTYLYKGPAADASALGEMIFGAVAMNYKNVALKIHIMDEPRRLMCAKVFCVPSRRVSRANADRNSNRRIASSSGDFGSRTNPQSVPLVPEEGVSLSFSMDRGDSGFYGDHSPYSSVGSTKDYFSMFDNGNINNQEDCYSFHLPPGRKLSTSSNGSWQRRTFQNMATRFDLGRQSTNLLEVPTFSSNGGSSDSQMYSNSSTSGTNESIASSGSMMVYKKNKLGLALLITVTESAQIDVVRRCLEHSPQLQALVCRLRLATLSAGASGGFVSTLHRAAEHAARWLSDLVYGPRLQPVWLNLVMADTRSSNRLAESLLCDFCSVLSVGDTKDTNFFISTLLTHMLTYHLGWVATVSPYDTIDHQVKQDTGADTRKPYNALWAQLSDLCGSIGFPPRAARTIISGEANTQFLNRLLVVLTYFLRCGDVKRNNFQFQESTIKEKIIINVSSNSECVVPEQGTGLRRTATHVAKLEQCDVRTLQVPENTQSSDSSVSTLAACEVSIKRTSTLANLVQTLSSSSDNSEADGSSTSDVAVTSRIKRIPTAMVSLKPSSDSSPSSSFSENDPESEQKVVFVLGDSDKLIGLKNKSVGGKSVKKSSKIHNEPVNLDIQEKTTEPCKNEGCEQNKRTDTPSKCCGQTLQHSKPIKHSGFKFEFDKYPQIVTNYMKSKNLEILDRHYIGKPGNLKLDNFQFDPTIVPPIQEERCETCVKCQMMESMLQTPTNASEMEYLNDIPRQTEPQYAKELIVENTAIPTRETTPKTFVRRRKENTVVVNLTEIAKSPTCDDNTETKRREARKVIRGIEKDKVVEVKQVLEFPMPRLCSTLELEQTRSGFDGSLLGGVTDHYVPDLILQGVITKPNAWESELRRDLDLTTYVNKTMESPIQAIAIIGDINTWEVRVIGRDCGTNGMSSLVGAMMDTLPAMWRAKVPAQQCIYFLESKLREFCVLSKTLADMLMSTDFCDIATLTKSLNIDVNDVPLLLAVATTHTPQVATRYGLSYG</sequence>
<dbReference type="AlphaFoldDB" id="A0A8S1AEH9"/>
<dbReference type="EMBL" id="CADEBD010000314">
    <property type="protein sequence ID" value="CAB3243084.1"/>
    <property type="molecule type" value="Genomic_DNA"/>
</dbReference>
<dbReference type="InterPro" id="IPR028084">
    <property type="entry name" value="FNIP_N_dom"/>
</dbReference>
<dbReference type="InterPro" id="IPR028086">
    <property type="entry name" value="FNIP_C_dom"/>
</dbReference>
<feature type="region of interest" description="Disordered" evidence="3">
    <location>
        <begin position="143"/>
        <end position="170"/>
    </location>
</feature>
<keyword evidence="2" id="KW-0963">Cytoplasm</keyword>